<sequence length="728" mass="83731">MYKIYGDSPKENASHFNFDIYADSLLKIILNNENKTPFTIAINGKWGTGKTTLMKTLKKQLDTSTPTEQTRKVKTVWFDAWKYSECDSMLSALMREVFEEMRRQDKLSKLKSKSWFGLRKVNTPKVMTDITKMLSAGKLEPEFEKWVGKKAYEEKLSFYDIFQDGMKEILQNFVLEKTDDKYSDEKGILVIFIDDLDRCSPKNIASILESINLFLDQEGCFFIIGTDISIIANAIEAKYKNIDDFSGIEYIKKIIQLKFDLPLLKENDIEYFMQNELKVDSKLDDYSDIIVKGLKKNQREIIRFLNTINLMRILGASLESKDTSPEDKFAYNDELLIKWNILNFSSPDFIDDIKIKNDVLFEIQAIARINDKKRDERIQSLKKDGKEKYYSYCQNEKIIDVLSSGKDEFNASNIETYLFLSSITPKDIDEELHKKAEAKISLAEKVSSIYAVAPGTVYEGDTTYTGTDLHDIIGLDDEKYIEINATNFTGFISQEKLKIYGGSFVDDRTIKKGGLVYETQIEQMDFQSDAWKDTYSIMELFGYVYVPLKNNTPNKLTKLLINSGDKYTLRLGSALELADGYELTAKQINVTGDRVWMELSKNGEFIEDKVIHVDEKTDGTWIYDTDIADEVNVEVFRVNVTNLFQGQEDSLVVVEGIWLIDYENVLEIDIGDEFGVLKVDRIADSSIIMVNEESILLIRNSIQEIAEGMKFKVADSDDLTFNLIRVYE</sequence>
<dbReference type="InterPro" id="IPR011646">
    <property type="entry name" value="KAP_P-loop"/>
</dbReference>
<dbReference type="InterPro" id="IPR006457">
    <property type="entry name" value="S_layer-rel_Mac"/>
</dbReference>
<dbReference type="SUPFAM" id="SSF52540">
    <property type="entry name" value="P-loop containing nucleoside triphosphate hydrolases"/>
    <property type="match status" value="1"/>
</dbReference>
<protein>
    <recommendedName>
        <fullName evidence="5">KAP family P-loop domain protein</fullName>
    </recommendedName>
</protein>
<feature type="domain" description="S-layer family duplication" evidence="2">
    <location>
        <begin position="484"/>
        <end position="715"/>
    </location>
</feature>
<dbReference type="OrthoDB" id="142923at2157"/>
<evidence type="ECO:0008006" key="5">
    <source>
        <dbReference type="Google" id="ProtNLM"/>
    </source>
</evidence>
<dbReference type="PANTHER" id="PTHR22674">
    <property type="entry name" value="NTPASE, KAP FAMILY P-LOOP DOMAIN-CONTAINING 1"/>
    <property type="match status" value="1"/>
</dbReference>
<dbReference type="NCBIfam" id="TIGR01567">
    <property type="entry name" value="S_layer_rel_Mac"/>
    <property type="match status" value="1"/>
</dbReference>
<evidence type="ECO:0000313" key="4">
    <source>
        <dbReference type="Proteomes" id="UP000019483"/>
    </source>
</evidence>
<accession>W9E1A7</accession>
<dbReference type="Gene3D" id="2.60.40.4190">
    <property type="match status" value="1"/>
</dbReference>
<keyword evidence="4" id="KW-1185">Reference proteome</keyword>
<dbReference type="InterPro" id="IPR027417">
    <property type="entry name" value="P-loop_NTPase"/>
</dbReference>
<dbReference type="Pfam" id="PF07752">
    <property type="entry name" value="S-layer"/>
    <property type="match status" value="1"/>
</dbReference>
<dbReference type="STRING" id="1090322.MettiDRAFT_2900"/>
<gene>
    <name evidence="3" type="ORF">MettiDRAFT_2900</name>
</gene>
<dbReference type="Gene3D" id="2.60.98.40">
    <property type="match status" value="1"/>
</dbReference>
<dbReference type="Proteomes" id="UP000019483">
    <property type="component" value="Unassembled WGS sequence"/>
</dbReference>
<dbReference type="InterPro" id="IPR052754">
    <property type="entry name" value="NTPase_KAP_P-loop"/>
</dbReference>
<name>W9E1A7_METTI</name>
<evidence type="ECO:0000313" key="3">
    <source>
        <dbReference type="EMBL" id="ETA69401.1"/>
    </source>
</evidence>
<reference evidence="3 4" key="1">
    <citation type="submission" date="2013-08" db="EMBL/GenBank/DDBJ databases">
        <authorList>
            <consortium name="DOE Joint Genome Institute"/>
            <person name="Eisen J."/>
            <person name="Huntemann M."/>
            <person name="Han J."/>
            <person name="Chen A."/>
            <person name="Kyrpides N."/>
            <person name="Mavromatis K."/>
            <person name="Markowitz V."/>
            <person name="Palaniappan K."/>
            <person name="Ivanova N."/>
            <person name="Schaumberg A."/>
            <person name="Pati A."/>
            <person name="Liolios K."/>
            <person name="Nordberg H.P."/>
            <person name="Cantor M.N."/>
            <person name="Hua S.X."/>
            <person name="Woyke T."/>
        </authorList>
    </citation>
    <scope>NUCLEOTIDE SEQUENCE [LARGE SCALE GENOMIC DNA]</scope>
    <source>
        <strain evidence="3 4">DSM 2278</strain>
    </source>
</reference>
<dbReference type="Gene3D" id="3.40.50.300">
    <property type="entry name" value="P-loop containing nucleotide triphosphate hydrolases"/>
    <property type="match status" value="1"/>
</dbReference>
<dbReference type="AlphaFoldDB" id="W9E1A7"/>
<dbReference type="PANTHER" id="PTHR22674:SF6">
    <property type="entry name" value="NTPASE KAP FAMILY P-LOOP DOMAIN-CONTAINING PROTEIN 1"/>
    <property type="match status" value="1"/>
</dbReference>
<organism evidence="3 4">
    <name type="scientific">Methanolobus tindarius DSM 2278</name>
    <dbReference type="NCBI Taxonomy" id="1090322"/>
    <lineage>
        <taxon>Archaea</taxon>
        <taxon>Methanobacteriati</taxon>
        <taxon>Methanobacteriota</taxon>
        <taxon>Stenosarchaea group</taxon>
        <taxon>Methanomicrobia</taxon>
        <taxon>Methanosarcinales</taxon>
        <taxon>Methanosarcinaceae</taxon>
        <taxon>Methanolobus</taxon>
    </lineage>
</organism>
<dbReference type="EMBL" id="AZAJ01000001">
    <property type="protein sequence ID" value="ETA69401.1"/>
    <property type="molecule type" value="Genomic_DNA"/>
</dbReference>
<comment type="caution">
    <text evidence="3">The sequence shown here is derived from an EMBL/GenBank/DDBJ whole genome shotgun (WGS) entry which is preliminary data.</text>
</comment>
<feature type="domain" description="KAP NTPase" evidence="1">
    <location>
        <begin position="19"/>
        <end position="312"/>
    </location>
</feature>
<evidence type="ECO:0000259" key="2">
    <source>
        <dbReference type="Pfam" id="PF07752"/>
    </source>
</evidence>
<proteinExistence type="predicted"/>
<dbReference type="Pfam" id="PF07693">
    <property type="entry name" value="KAP_NTPase"/>
    <property type="match status" value="1"/>
</dbReference>
<dbReference type="RefSeq" id="WP_023846533.1">
    <property type="nucleotide sequence ID" value="NZ_AZAJ01000001.1"/>
</dbReference>
<evidence type="ECO:0000259" key="1">
    <source>
        <dbReference type="Pfam" id="PF07693"/>
    </source>
</evidence>